<name>A0A1B2EN30_9HYPH</name>
<dbReference type="SMART" id="SM00421">
    <property type="entry name" value="HTH_LUXR"/>
    <property type="match status" value="1"/>
</dbReference>
<dbReference type="GO" id="GO:0003677">
    <property type="term" value="F:DNA binding"/>
    <property type="evidence" value="ECO:0007669"/>
    <property type="project" value="InterPro"/>
</dbReference>
<accession>A0A1B2EN30</accession>
<dbReference type="KEGG" id="moc:BB934_26775"/>
<evidence type="ECO:0000259" key="2">
    <source>
        <dbReference type="PROSITE" id="PS50043"/>
    </source>
</evidence>
<dbReference type="SUPFAM" id="SSF46894">
    <property type="entry name" value="C-terminal effector domain of the bipartite response regulators"/>
    <property type="match status" value="1"/>
</dbReference>
<feature type="domain" description="HTH luxR-type" evidence="2">
    <location>
        <begin position="310"/>
        <end position="375"/>
    </location>
</feature>
<organism evidence="3">
    <name type="scientific">Microvirga ossetica</name>
    <dbReference type="NCBI Taxonomy" id="1882682"/>
    <lineage>
        <taxon>Bacteria</taxon>
        <taxon>Pseudomonadati</taxon>
        <taxon>Pseudomonadota</taxon>
        <taxon>Alphaproteobacteria</taxon>
        <taxon>Hyphomicrobiales</taxon>
        <taxon>Methylobacteriaceae</taxon>
        <taxon>Microvirga</taxon>
    </lineage>
</organism>
<gene>
    <name evidence="3" type="ORF">BB934_26775</name>
</gene>
<sequence>MGEVLSQRRLSELIGAIYDCALDPGRWEPTLAEVADTFDCAVVSLTLNDLRQNRFLINKAAGWQPELLQLKSERHVGEINARLTEWLTLQSSIDEMFVTSVHLSPEDIRTSAYAEECLKPQGIVDIMHMFLMHTHRQFAEIGLGRDASQGVITEREIEIGRLLLPHLRKALTISDILDVRSIERAHMAEALDALRCAVVLTDARCEILHANRSAERLMTRGSPIRSVRRVLAAGTSSASRDLRKAILTAARHEAQPDATSAAIRLTDAEQPPAYAHVLPMATGDLRTRLQPNAVAAIFIGVPDEHNGIGLLARAFSLTAAEIRVMESLMAGHTLAETARHFGIARSTAKTHLDHIFAKTGVSRQTELVRLTMQLTQPVQGPPRDFGYSRTGPGGINSFS</sequence>
<dbReference type="PROSITE" id="PS50043">
    <property type="entry name" value="HTH_LUXR_2"/>
    <property type="match status" value="1"/>
</dbReference>
<dbReference type="InterPro" id="IPR016032">
    <property type="entry name" value="Sig_transdc_resp-reg_C-effctor"/>
</dbReference>
<reference evidence="3" key="1">
    <citation type="submission" date="2016-07" db="EMBL/GenBank/DDBJ databases">
        <title>Microvirga ossetica sp. nov. a new species of rhizobia isolated from root nodules of the legume species Vicia alpestris Steven originated from North Ossetia region in the Caucasus.</title>
        <authorList>
            <person name="Safronova V.I."/>
            <person name="Kuznetsova I.G."/>
            <person name="Sazanova A.L."/>
            <person name="Belimov A."/>
            <person name="Andronov E."/>
            <person name="Osledkin Y.S."/>
            <person name="Onishchuk O.P."/>
            <person name="Kurchak O.N."/>
            <person name="Shaposhnikov A.I."/>
            <person name="Willems A."/>
            <person name="Tikhonovich I.A."/>
        </authorList>
    </citation>
    <scope>NUCLEOTIDE SEQUENCE [LARGE SCALE GENOMIC DNA]</scope>
    <source>
        <strain evidence="3">V5/3M</strain>
    </source>
</reference>
<dbReference type="Gene3D" id="1.10.10.10">
    <property type="entry name" value="Winged helix-like DNA-binding domain superfamily/Winged helix DNA-binding domain"/>
    <property type="match status" value="1"/>
</dbReference>
<dbReference type="OrthoDB" id="6697591at2"/>
<protein>
    <recommendedName>
        <fullName evidence="2">HTH luxR-type domain-containing protein</fullName>
    </recommendedName>
</protein>
<evidence type="ECO:0000313" key="3">
    <source>
        <dbReference type="EMBL" id="ANY81383.1"/>
    </source>
</evidence>
<dbReference type="Pfam" id="PF00196">
    <property type="entry name" value="GerE"/>
    <property type="match status" value="1"/>
</dbReference>
<evidence type="ECO:0000256" key="1">
    <source>
        <dbReference type="SAM" id="MobiDB-lite"/>
    </source>
</evidence>
<dbReference type="AlphaFoldDB" id="A0A1B2EN30"/>
<dbReference type="RefSeq" id="WP_099512441.1">
    <property type="nucleotide sequence ID" value="NZ_CP016616.1"/>
</dbReference>
<proteinExistence type="predicted"/>
<feature type="region of interest" description="Disordered" evidence="1">
    <location>
        <begin position="379"/>
        <end position="399"/>
    </location>
</feature>
<dbReference type="InterPro" id="IPR036388">
    <property type="entry name" value="WH-like_DNA-bd_sf"/>
</dbReference>
<dbReference type="InterPro" id="IPR000792">
    <property type="entry name" value="Tscrpt_reg_LuxR_C"/>
</dbReference>
<dbReference type="EMBL" id="CP016616">
    <property type="protein sequence ID" value="ANY81383.1"/>
    <property type="molecule type" value="Genomic_DNA"/>
</dbReference>
<dbReference type="GO" id="GO:0006355">
    <property type="term" value="P:regulation of DNA-templated transcription"/>
    <property type="evidence" value="ECO:0007669"/>
    <property type="project" value="InterPro"/>
</dbReference>